<name>A0A140LCW3_9FIRM</name>
<dbReference type="Pfam" id="PF06050">
    <property type="entry name" value="HGD-D"/>
    <property type="match status" value="1"/>
</dbReference>
<evidence type="ECO:0000256" key="1">
    <source>
        <dbReference type="ARBA" id="ARBA00001966"/>
    </source>
</evidence>
<evidence type="ECO:0000256" key="3">
    <source>
        <dbReference type="ARBA" id="ARBA00023014"/>
    </source>
</evidence>
<dbReference type="EMBL" id="LOED01000003">
    <property type="protein sequence ID" value="KXG78388.1"/>
    <property type="molecule type" value="Genomic_DNA"/>
</dbReference>
<gene>
    <name evidence="4" type="ORF">AN618_04540</name>
</gene>
<keyword evidence="5" id="KW-1185">Reference proteome</keyword>
<comment type="similarity">
    <text evidence="2">Belongs to the FldB/FldC dehydratase alpha/beta subunit family.</text>
</comment>
<sequence>MAGYVCKYTPVEIIEAFGETPVKLEPSSKSYERAESLLHSNICSFAKGVLENIIDKNIEEVVLTSCCDSIKRLYDVLKQRVKFIYMLDLPRKKAPEATDLFFR</sequence>
<dbReference type="AlphaFoldDB" id="A0A140LCW3"/>
<accession>A0A140LCW3</accession>
<organism evidence="4 5">
    <name type="scientific">Fervidicola ferrireducens</name>
    <dbReference type="NCBI Taxonomy" id="520764"/>
    <lineage>
        <taxon>Bacteria</taxon>
        <taxon>Bacillati</taxon>
        <taxon>Bacillota</taxon>
        <taxon>Clostridia</taxon>
        <taxon>Thermosediminibacterales</taxon>
        <taxon>Thermosediminibacteraceae</taxon>
        <taxon>Fervidicola</taxon>
    </lineage>
</organism>
<proteinExistence type="inferred from homology"/>
<reference evidence="4 5" key="1">
    <citation type="submission" date="2015-12" db="EMBL/GenBank/DDBJ databases">
        <title>Draft genome sequnece of Fervidicola ferrireducens strain Y170.</title>
        <authorList>
            <person name="Patel B.K."/>
        </authorList>
    </citation>
    <scope>NUCLEOTIDE SEQUENCE [LARGE SCALE GENOMIC DNA]</scope>
    <source>
        <strain evidence="4 5">Y170</strain>
    </source>
</reference>
<keyword evidence="3" id="KW-0479">Metal-binding</keyword>
<evidence type="ECO:0000313" key="5">
    <source>
        <dbReference type="Proteomes" id="UP000070427"/>
    </source>
</evidence>
<dbReference type="Gene3D" id="3.40.50.11890">
    <property type="match status" value="1"/>
</dbReference>
<protein>
    <recommendedName>
        <fullName evidence="6">2-hydroxyacyl-CoA dehydratase</fullName>
    </recommendedName>
</protein>
<dbReference type="InterPro" id="IPR010327">
    <property type="entry name" value="FldB/FldC_alpha/beta"/>
</dbReference>
<dbReference type="InParanoid" id="A0A140LCW3"/>
<dbReference type="GO" id="GO:0051536">
    <property type="term" value="F:iron-sulfur cluster binding"/>
    <property type="evidence" value="ECO:0007669"/>
    <property type="project" value="UniProtKB-KW"/>
</dbReference>
<keyword evidence="3" id="KW-0411">Iron-sulfur</keyword>
<comment type="cofactor">
    <cofactor evidence="1">
        <name>[4Fe-4S] cluster</name>
        <dbReference type="ChEBI" id="CHEBI:49883"/>
    </cofactor>
</comment>
<evidence type="ECO:0000256" key="2">
    <source>
        <dbReference type="ARBA" id="ARBA00005806"/>
    </source>
</evidence>
<keyword evidence="3" id="KW-0408">Iron</keyword>
<evidence type="ECO:0000313" key="4">
    <source>
        <dbReference type="EMBL" id="KXG78388.1"/>
    </source>
</evidence>
<comment type="caution">
    <text evidence="4">The sequence shown here is derived from an EMBL/GenBank/DDBJ whole genome shotgun (WGS) entry which is preliminary data.</text>
</comment>
<dbReference type="STRING" id="520764.AN618_04540"/>
<dbReference type="GO" id="GO:0016836">
    <property type="term" value="F:hydro-lyase activity"/>
    <property type="evidence" value="ECO:0007669"/>
    <property type="project" value="UniProtKB-ARBA"/>
</dbReference>
<evidence type="ECO:0008006" key="6">
    <source>
        <dbReference type="Google" id="ProtNLM"/>
    </source>
</evidence>
<dbReference type="Proteomes" id="UP000070427">
    <property type="component" value="Unassembled WGS sequence"/>
</dbReference>
<dbReference type="PATRIC" id="fig|520764.3.peg.479"/>
<dbReference type="PANTHER" id="PTHR30548">
    <property type="entry name" value="2-HYDROXYGLUTARYL-COA DEHYDRATASE, D-COMPONENT-RELATED"/>
    <property type="match status" value="1"/>
</dbReference>
<dbReference type="PANTHER" id="PTHR30548:SF1">
    <property type="entry name" value="DEHYDRATASE SUBUNIT MJ0007-RELATED"/>
    <property type="match status" value="1"/>
</dbReference>